<keyword evidence="1" id="KW-0547">Nucleotide-binding</keyword>
<dbReference type="Pfam" id="PF25601">
    <property type="entry name" value="AAA_lid_14"/>
    <property type="match status" value="1"/>
</dbReference>
<accession>A0A2L1GL52</accession>
<evidence type="ECO:0000256" key="4">
    <source>
        <dbReference type="ARBA" id="ARBA00023125"/>
    </source>
</evidence>
<reference evidence="7 8" key="1">
    <citation type="journal article" date="2018" name="MBio">
        <title>Insights into the evolution of host association through the isolation and characterization of a novel human periodontal pathobiont, Desulfobulbus oralis.</title>
        <authorList>
            <person name="Cross K.L."/>
            <person name="Chirania P."/>
            <person name="Xiong W."/>
            <person name="Beall C.J."/>
            <person name="Elkins J.G."/>
            <person name="Giannone R.J."/>
            <person name="Griffen A.L."/>
            <person name="Guss A.M."/>
            <person name="Hettich R.L."/>
            <person name="Joshi S.S."/>
            <person name="Mokrzan E.M."/>
            <person name="Martin R.K."/>
            <person name="Zhulin I.B."/>
            <person name="Leys E.J."/>
            <person name="Podar M."/>
        </authorList>
    </citation>
    <scope>NUCLEOTIDE SEQUENCE [LARGE SCALE GENOMIC DNA]</scope>
    <source>
        <strain evidence="7 8">ORNL</strain>
    </source>
</reference>
<dbReference type="Gene3D" id="1.10.10.60">
    <property type="entry name" value="Homeodomain-like"/>
    <property type="match status" value="1"/>
</dbReference>
<dbReference type="PROSITE" id="PS00676">
    <property type="entry name" value="SIGMA54_INTERACT_2"/>
    <property type="match status" value="1"/>
</dbReference>
<dbReference type="GO" id="GO:0006355">
    <property type="term" value="P:regulation of DNA-templated transcription"/>
    <property type="evidence" value="ECO:0007669"/>
    <property type="project" value="InterPro"/>
</dbReference>
<dbReference type="Pfam" id="PF02954">
    <property type="entry name" value="HTH_8"/>
    <property type="match status" value="1"/>
</dbReference>
<dbReference type="Pfam" id="PF00158">
    <property type="entry name" value="Sigma54_activat"/>
    <property type="match status" value="1"/>
</dbReference>
<dbReference type="GO" id="GO:0043565">
    <property type="term" value="F:sequence-specific DNA binding"/>
    <property type="evidence" value="ECO:0007669"/>
    <property type="project" value="InterPro"/>
</dbReference>
<dbReference type="InterPro" id="IPR058031">
    <property type="entry name" value="AAA_lid_NorR"/>
</dbReference>
<dbReference type="InterPro" id="IPR009057">
    <property type="entry name" value="Homeodomain-like_sf"/>
</dbReference>
<organism evidence="7 8">
    <name type="scientific">Desulfobulbus oralis</name>
    <dbReference type="NCBI Taxonomy" id="1986146"/>
    <lineage>
        <taxon>Bacteria</taxon>
        <taxon>Pseudomonadati</taxon>
        <taxon>Thermodesulfobacteriota</taxon>
        <taxon>Desulfobulbia</taxon>
        <taxon>Desulfobulbales</taxon>
        <taxon>Desulfobulbaceae</taxon>
        <taxon>Desulfobulbus</taxon>
    </lineage>
</organism>
<dbReference type="PANTHER" id="PTHR32071">
    <property type="entry name" value="TRANSCRIPTIONAL REGULATORY PROTEIN"/>
    <property type="match status" value="1"/>
</dbReference>
<proteinExistence type="predicted"/>
<dbReference type="CDD" id="cd00009">
    <property type="entry name" value="AAA"/>
    <property type="match status" value="1"/>
</dbReference>
<dbReference type="InterPro" id="IPR002197">
    <property type="entry name" value="HTH_Fis"/>
</dbReference>
<dbReference type="SUPFAM" id="SSF55785">
    <property type="entry name" value="PYP-like sensor domain (PAS domain)"/>
    <property type="match status" value="1"/>
</dbReference>
<dbReference type="FunFam" id="3.40.50.300:FF:000006">
    <property type="entry name" value="DNA-binding transcriptional regulator NtrC"/>
    <property type="match status" value="1"/>
</dbReference>
<dbReference type="Proteomes" id="UP000239867">
    <property type="component" value="Chromosome"/>
</dbReference>
<evidence type="ECO:0000313" key="7">
    <source>
        <dbReference type="EMBL" id="AVD70366.1"/>
    </source>
</evidence>
<evidence type="ECO:0000256" key="5">
    <source>
        <dbReference type="ARBA" id="ARBA00023163"/>
    </source>
</evidence>
<dbReference type="RefSeq" id="WP_104935681.1">
    <property type="nucleotide sequence ID" value="NZ_CP021255.1"/>
</dbReference>
<sequence>MQDSPIICDVDVITFIESAKSNPFFHVLPIGLALFSINGRFIYCNKAYLDMFDLPEDVAGRHVSDYFLTGYRGVMECLRAQEMVICPSVTNTSRLGVSLRYPLVSRTGDLRGVLVLSLSPRMGRDAVLALMDAAQTLNTWSGQCKLGVNGLCTFECMVGGSAAMKNLRRLGRRFALSQEPILIAGESGTGKELVAQSLHMASPRADRPFISVNCAAIPHELMESELFGYDKGAFTGARAEGMKGKFELADTGTIFLDEIGEQPLPVQAKLLRVLESGEIQKIAHRGALRSDFRLLCATNRDLRAMVMQHLFREDLYHRLSVFELVVPPLRERIHDLPMLVHHCISQCVGKERARGIYLDDEVLRAFQQNFWRGNVRELKNVLTYGVYALEEGENILTMRHLPVRFVREIQGSGAAGEAVQGGAGGVSGMLAEAGAHAERKILQDTLETFQYNKVKTAKALGISRSKLYRKLRERGLFSGHEKEPRENAQ</sequence>
<dbReference type="PROSITE" id="PS50045">
    <property type="entry name" value="SIGMA54_INTERACT_4"/>
    <property type="match status" value="1"/>
</dbReference>
<evidence type="ECO:0000256" key="1">
    <source>
        <dbReference type="ARBA" id="ARBA00022741"/>
    </source>
</evidence>
<dbReference type="EMBL" id="CP021255">
    <property type="protein sequence ID" value="AVD70366.1"/>
    <property type="molecule type" value="Genomic_DNA"/>
</dbReference>
<keyword evidence="4" id="KW-0238">DNA-binding</keyword>
<dbReference type="InterPro" id="IPR025662">
    <property type="entry name" value="Sigma_54_int_dom_ATP-bd_1"/>
</dbReference>
<dbReference type="InterPro" id="IPR003593">
    <property type="entry name" value="AAA+_ATPase"/>
</dbReference>
<dbReference type="InterPro" id="IPR000014">
    <property type="entry name" value="PAS"/>
</dbReference>
<dbReference type="SUPFAM" id="SSF52540">
    <property type="entry name" value="P-loop containing nucleoside triphosphate hydrolases"/>
    <property type="match status" value="1"/>
</dbReference>
<name>A0A2L1GL52_9BACT</name>
<evidence type="ECO:0000313" key="8">
    <source>
        <dbReference type="Proteomes" id="UP000239867"/>
    </source>
</evidence>
<dbReference type="KEGG" id="deo:CAY53_01745"/>
<dbReference type="SMART" id="SM00091">
    <property type="entry name" value="PAS"/>
    <property type="match status" value="1"/>
</dbReference>
<keyword evidence="3" id="KW-0805">Transcription regulation</keyword>
<dbReference type="OrthoDB" id="9814761at2"/>
<dbReference type="AlphaFoldDB" id="A0A2L1GL52"/>
<dbReference type="GO" id="GO:0005524">
    <property type="term" value="F:ATP binding"/>
    <property type="evidence" value="ECO:0007669"/>
    <property type="project" value="UniProtKB-KW"/>
</dbReference>
<keyword evidence="8" id="KW-1185">Reference proteome</keyword>
<keyword evidence="5" id="KW-0804">Transcription</keyword>
<keyword evidence="2" id="KW-0067">ATP-binding</keyword>
<dbReference type="PRINTS" id="PR01590">
    <property type="entry name" value="HTHFIS"/>
</dbReference>
<dbReference type="CDD" id="cd00130">
    <property type="entry name" value="PAS"/>
    <property type="match status" value="1"/>
</dbReference>
<dbReference type="InterPro" id="IPR027417">
    <property type="entry name" value="P-loop_NTPase"/>
</dbReference>
<gene>
    <name evidence="7" type="ORF">CAY53_01745</name>
</gene>
<dbReference type="InterPro" id="IPR002078">
    <property type="entry name" value="Sigma_54_int"/>
</dbReference>
<feature type="domain" description="Sigma-54 factor interaction" evidence="6">
    <location>
        <begin position="157"/>
        <end position="387"/>
    </location>
</feature>
<dbReference type="Gene3D" id="1.10.8.60">
    <property type="match status" value="1"/>
</dbReference>
<dbReference type="PANTHER" id="PTHR32071:SF117">
    <property type="entry name" value="PTS-DEPENDENT DIHYDROXYACETONE KINASE OPERON REGULATORY PROTEIN-RELATED"/>
    <property type="match status" value="1"/>
</dbReference>
<dbReference type="Gene3D" id="3.40.50.300">
    <property type="entry name" value="P-loop containing nucleotide triphosphate hydrolases"/>
    <property type="match status" value="1"/>
</dbReference>
<dbReference type="SUPFAM" id="SSF46689">
    <property type="entry name" value="Homeodomain-like"/>
    <property type="match status" value="1"/>
</dbReference>
<evidence type="ECO:0000259" key="6">
    <source>
        <dbReference type="PROSITE" id="PS50045"/>
    </source>
</evidence>
<dbReference type="InterPro" id="IPR035965">
    <property type="entry name" value="PAS-like_dom_sf"/>
</dbReference>
<evidence type="ECO:0000256" key="3">
    <source>
        <dbReference type="ARBA" id="ARBA00023015"/>
    </source>
</evidence>
<dbReference type="SMART" id="SM00382">
    <property type="entry name" value="AAA"/>
    <property type="match status" value="1"/>
</dbReference>
<dbReference type="Pfam" id="PF13188">
    <property type="entry name" value="PAS_8"/>
    <property type="match status" value="1"/>
</dbReference>
<dbReference type="InterPro" id="IPR025943">
    <property type="entry name" value="Sigma_54_int_dom_ATP-bd_2"/>
</dbReference>
<evidence type="ECO:0000256" key="2">
    <source>
        <dbReference type="ARBA" id="ARBA00022840"/>
    </source>
</evidence>
<dbReference type="PROSITE" id="PS00675">
    <property type="entry name" value="SIGMA54_INTERACT_1"/>
    <property type="match status" value="1"/>
</dbReference>
<protein>
    <submittedName>
        <fullName evidence="7">Sigma-54-dependent Fis family transcriptional regulator</fullName>
    </submittedName>
</protein>